<dbReference type="InterPro" id="IPR000873">
    <property type="entry name" value="AMP-dep_synth/lig_dom"/>
</dbReference>
<dbReference type="InterPro" id="IPR020802">
    <property type="entry name" value="TesA-like"/>
</dbReference>
<evidence type="ECO:0000256" key="6">
    <source>
        <dbReference type="ARBA" id="ARBA00022737"/>
    </source>
</evidence>
<dbReference type="InterPro" id="IPR009081">
    <property type="entry name" value="PP-bd_ACP"/>
</dbReference>
<dbReference type="SUPFAM" id="SSF53474">
    <property type="entry name" value="alpha/beta-Hydrolases"/>
    <property type="match status" value="1"/>
</dbReference>
<dbReference type="NCBIfam" id="TIGR01733">
    <property type="entry name" value="AA-adenyl-dom"/>
    <property type="match status" value="1"/>
</dbReference>
<evidence type="ECO:0000256" key="7">
    <source>
        <dbReference type="SAM" id="MobiDB-lite"/>
    </source>
</evidence>
<dbReference type="InterPro" id="IPR020806">
    <property type="entry name" value="PKS_PP-bd"/>
</dbReference>
<protein>
    <submittedName>
        <fullName evidence="9">Amino acid adenylation domain-containing protein</fullName>
    </submittedName>
</protein>
<keyword evidence="10" id="KW-1185">Reference proteome</keyword>
<dbReference type="PROSITE" id="PS00012">
    <property type="entry name" value="PHOSPHOPANTETHEINE"/>
    <property type="match status" value="1"/>
</dbReference>
<dbReference type="InterPro" id="IPR057737">
    <property type="entry name" value="Condensation_MtbB-like"/>
</dbReference>
<name>A0ABS5EFN3_9PROT</name>
<accession>A0ABS5EFN3</accession>
<dbReference type="SUPFAM" id="SSF52777">
    <property type="entry name" value="CoA-dependent acyltransferases"/>
    <property type="match status" value="2"/>
</dbReference>
<dbReference type="Gene3D" id="1.10.1200.10">
    <property type="entry name" value="ACP-like"/>
    <property type="match status" value="1"/>
</dbReference>
<dbReference type="InterPro" id="IPR010071">
    <property type="entry name" value="AA_adenyl_dom"/>
</dbReference>
<feature type="domain" description="Carrier" evidence="8">
    <location>
        <begin position="1325"/>
        <end position="1400"/>
    </location>
</feature>
<dbReference type="InterPro" id="IPR023213">
    <property type="entry name" value="CAT-like_dom_sf"/>
</dbReference>
<sequence>MNHAVAPARRAPALTPDPAQRHAPFPLTDIQYAYWIGRDSTLELGNVSCHAYFEWQLGALDLARLEHAWNQVVARHDMLRAIVLPDGTQRILADVPHHPIAMADHVALSPDARAHRLAATREAMQQRVPDASQWPLFEIRATRMAADEIRLHIDLDLLTVDVQSFHIILGELERLYARPDTTLPPLSLSFRDYVLGRGAFGDAARHAADRDWWMARLPDLPAAPQLPLAVAPHSIARPDFIRRHDTVPAEAWRRFEAFAAKRNLTTSAALLACYAEVLGQWSRQDAFCLNLTHFHRERLHPEVDGMVGDFTSVVLVPRSAPQAGASFAERARRMQMETWQALSHRAFSGIEVIRELGRRDGGGRGTPMPVVFTSLLGLDIDALASPGGDGPPLLPEPEIVYTATPQVWFDHQAMVRQGALVFNWITIDALFPDGMVAEMFAAYRALLGRFCEDEAAWDSPVPALLPAAQRAVRDAANATDRDIPPRLLHDGFLRRAAADPDRAALIWRDESWTYDRLTRISAAMARRLHETGVAPGSRVVLSLPRGPSQIAAVLGTLRAGAAYVPVATDIPAERLRLILEDVGAAALVSSRSDVDWPVRIAPLADAIAGVVPDVGVDPDALAYILYTSGSTGRPKGVAIRHGAAWNTVADINDRTAMGADDRVLALSSLGFDLSVYDIFGPLAAGAAIVLCEDDRRLDPHHWLHLLRRHGVTVWNSVPALLDLLLDAANGAALPVRTALLSGDWIPLGQPARLRAVAPASRFIAMGGATEASIWSNLIDVDRVPPEWRSIPYGFPLANQSYRVLDREGRDRPDWVVGDLHIGGSGLAEGYWKDAVQTERAFITATDTGERLYRTGDLARYWPDGMLEFLGREDTQVKIAGHRIELSEVEAVLAEAPGVREAVAIVVERDAGARQIAAFMLDERDAPLAPPTDAGAVAAAGAAAETAASTPLLDRVRAFQAAADRVARIAVAHALGRLDAGAFRPDPRFAILLRQWRQLPEEPGDLVEACEALRAQPAWPGAEMLAGWIIACAEKLEPLLTGEQAPLELLFPGAGLEHADSLYRHNPAAEALGSIAAAMMAAADRPAPLRVLEVGGGVGSATAPVMPVLEAPGLRYHFTDVSLFFLDAARDRFGASGALSVGRFDINADPASQSLPCEAFDLIIASNVLHDAQDLPRTLGWLRGLLAPGGRLLLIEATRNTPVQMITGGFLEGFAAFADFRRDAGLPLLDATAWRAALHEAGFDLLHAAGDALAIGQHVILAQRHGGADPSALREHAAQRLPGYMLPAFLRVLDHLPLSANGKVDRKALAALVPRADAAVQEAGRAPQSLTERALAEIWSSLLATPIRSAEANFFRSGGDSLLAIRLVQRVRETLGAELPVRAVFETPVLADLAALLDAAPSAPAGADRPLLVLFPGSDGSPLIFADLQAAVGDAVEIRAFDIASRDPAPFLADPFATAEAMLRDALHAIPADRRILIGGWSSGAVLAAAVASRCDAAGLVLLDPVDWQRHEVFATRAEALAHQAPQWLRDVVAAQLAALAAFAPAPLACPALCLWADRREADWPRPEPAWRGILAGPRHDHRIAADHWSLLRDRESVAAIAEAIRGFISMHAMTSLPEAAQ</sequence>
<evidence type="ECO:0000313" key="9">
    <source>
        <dbReference type="EMBL" id="MBR0649831.1"/>
    </source>
</evidence>
<dbReference type="Proteomes" id="UP000698752">
    <property type="component" value="Unassembled WGS sequence"/>
</dbReference>
<dbReference type="Pfam" id="PF08242">
    <property type="entry name" value="Methyltransf_12"/>
    <property type="match status" value="1"/>
</dbReference>
<dbReference type="InterPro" id="IPR045851">
    <property type="entry name" value="AMP-bd_C_sf"/>
</dbReference>
<dbReference type="InterPro" id="IPR029063">
    <property type="entry name" value="SAM-dependent_MTases_sf"/>
</dbReference>
<evidence type="ECO:0000256" key="3">
    <source>
        <dbReference type="ARBA" id="ARBA00022450"/>
    </source>
</evidence>
<gene>
    <name evidence="9" type="ORF">GXW78_09165</name>
</gene>
<evidence type="ECO:0000313" key="10">
    <source>
        <dbReference type="Proteomes" id="UP000698752"/>
    </source>
</evidence>
<dbReference type="PANTHER" id="PTHR45527:SF10">
    <property type="entry name" value="PYOCHELIN SYNTHASE PCHF"/>
    <property type="match status" value="1"/>
</dbReference>
<dbReference type="InterPro" id="IPR006162">
    <property type="entry name" value="Ppantetheine_attach_site"/>
</dbReference>
<keyword evidence="6" id="KW-0677">Repeat</keyword>
<feature type="region of interest" description="Disordered" evidence="7">
    <location>
        <begin position="1"/>
        <end position="22"/>
    </location>
</feature>
<dbReference type="Pfam" id="PF00668">
    <property type="entry name" value="Condensation"/>
    <property type="match status" value="1"/>
</dbReference>
<comment type="pathway">
    <text evidence="2">Siderophore biosynthesis.</text>
</comment>
<dbReference type="Gene3D" id="3.30.300.30">
    <property type="match status" value="1"/>
</dbReference>
<dbReference type="SMART" id="SM00824">
    <property type="entry name" value="PKS_TE"/>
    <property type="match status" value="1"/>
</dbReference>
<dbReference type="PROSITE" id="PS50075">
    <property type="entry name" value="CARRIER"/>
    <property type="match status" value="1"/>
</dbReference>
<dbReference type="SUPFAM" id="SSF53335">
    <property type="entry name" value="S-adenosyl-L-methionine-dependent methyltransferases"/>
    <property type="match status" value="1"/>
</dbReference>
<comment type="caution">
    <text evidence="9">The sequence shown here is derived from an EMBL/GenBank/DDBJ whole genome shotgun (WGS) entry which is preliminary data.</text>
</comment>
<dbReference type="InterPro" id="IPR013217">
    <property type="entry name" value="Methyltransf_12"/>
</dbReference>
<dbReference type="CDD" id="cd02440">
    <property type="entry name" value="AdoMet_MTases"/>
    <property type="match status" value="1"/>
</dbReference>
<dbReference type="InterPro" id="IPR001242">
    <property type="entry name" value="Condensation_dom"/>
</dbReference>
<dbReference type="PANTHER" id="PTHR45527">
    <property type="entry name" value="NONRIBOSOMAL PEPTIDE SYNTHETASE"/>
    <property type="match status" value="1"/>
</dbReference>
<dbReference type="Pfam" id="PF00501">
    <property type="entry name" value="AMP-binding"/>
    <property type="match status" value="1"/>
</dbReference>
<dbReference type="EMBL" id="JAAEDI010000008">
    <property type="protein sequence ID" value="MBR0649831.1"/>
    <property type="molecule type" value="Genomic_DNA"/>
</dbReference>
<evidence type="ECO:0000256" key="1">
    <source>
        <dbReference type="ARBA" id="ARBA00001957"/>
    </source>
</evidence>
<dbReference type="Gene3D" id="3.40.50.1820">
    <property type="entry name" value="alpha/beta hydrolase"/>
    <property type="match status" value="1"/>
</dbReference>
<dbReference type="InterPro" id="IPR029058">
    <property type="entry name" value="AB_hydrolase_fold"/>
</dbReference>
<reference evidence="10" key="1">
    <citation type="journal article" date="2021" name="Syst. Appl. Microbiol.">
        <title>Roseomonas hellenica sp. nov., isolated from roots of wild-growing Alkanna tinctoria.</title>
        <authorList>
            <person name="Rat A."/>
            <person name="Naranjo H.D."/>
            <person name="Lebbe L."/>
            <person name="Cnockaert M."/>
            <person name="Krigas N."/>
            <person name="Grigoriadou K."/>
            <person name="Maloupa E."/>
            <person name="Willems A."/>
        </authorList>
    </citation>
    <scope>NUCLEOTIDE SEQUENCE [LARGE SCALE GENOMIC DNA]</scope>
    <source>
        <strain evidence="10">LMG 31159</strain>
    </source>
</reference>
<dbReference type="CDD" id="cd19535">
    <property type="entry name" value="Cyc_NRPS"/>
    <property type="match status" value="1"/>
</dbReference>
<dbReference type="InterPro" id="IPR036736">
    <property type="entry name" value="ACP-like_sf"/>
</dbReference>
<dbReference type="PROSITE" id="PS00455">
    <property type="entry name" value="AMP_BINDING"/>
    <property type="match status" value="1"/>
</dbReference>
<evidence type="ECO:0000256" key="5">
    <source>
        <dbReference type="ARBA" id="ARBA00022598"/>
    </source>
</evidence>
<dbReference type="SMART" id="SM00823">
    <property type="entry name" value="PKS_PP"/>
    <property type="match status" value="1"/>
</dbReference>
<dbReference type="Pfam" id="PF00550">
    <property type="entry name" value="PP-binding"/>
    <property type="match status" value="1"/>
</dbReference>
<evidence type="ECO:0000256" key="4">
    <source>
        <dbReference type="ARBA" id="ARBA00022553"/>
    </source>
</evidence>
<keyword evidence="5" id="KW-0436">Ligase</keyword>
<keyword evidence="4" id="KW-0597">Phosphoprotein</keyword>
<evidence type="ECO:0000256" key="2">
    <source>
        <dbReference type="ARBA" id="ARBA00004924"/>
    </source>
</evidence>
<dbReference type="Gene3D" id="3.30.559.30">
    <property type="entry name" value="Nonribosomal peptide synthetase, condensation domain"/>
    <property type="match status" value="1"/>
</dbReference>
<dbReference type="InterPro" id="IPR020845">
    <property type="entry name" value="AMP-binding_CS"/>
</dbReference>
<evidence type="ECO:0000259" key="8">
    <source>
        <dbReference type="PROSITE" id="PS50075"/>
    </source>
</evidence>
<dbReference type="SUPFAM" id="SSF56801">
    <property type="entry name" value="Acetyl-CoA synthetase-like"/>
    <property type="match status" value="1"/>
</dbReference>
<organism evidence="9 10">
    <name type="scientific">Neoroseomonas terrae</name>
    <dbReference type="NCBI Taxonomy" id="424799"/>
    <lineage>
        <taxon>Bacteria</taxon>
        <taxon>Pseudomonadati</taxon>
        <taxon>Pseudomonadota</taxon>
        <taxon>Alphaproteobacteria</taxon>
        <taxon>Acetobacterales</taxon>
        <taxon>Acetobacteraceae</taxon>
        <taxon>Neoroseomonas</taxon>
    </lineage>
</organism>
<proteinExistence type="predicted"/>
<dbReference type="Gene3D" id="3.30.559.10">
    <property type="entry name" value="Chloramphenicol acetyltransferase-like domain"/>
    <property type="match status" value="1"/>
</dbReference>
<dbReference type="Gene3D" id="3.40.50.150">
    <property type="entry name" value="Vaccinia Virus protein VP39"/>
    <property type="match status" value="1"/>
</dbReference>
<keyword evidence="3" id="KW-0596">Phosphopantetheine</keyword>
<dbReference type="RefSeq" id="WP_211868094.1">
    <property type="nucleotide sequence ID" value="NZ_JAAEDI010000008.1"/>
</dbReference>
<dbReference type="Gene3D" id="3.40.50.12780">
    <property type="entry name" value="N-terminal domain of ligase-like"/>
    <property type="match status" value="1"/>
</dbReference>
<dbReference type="InterPro" id="IPR042099">
    <property type="entry name" value="ANL_N_sf"/>
</dbReference>
<comment type="cofactor">
    <cofactor evidence="1">
        <name>pantetheine 4'-phosphate</name>
        <dbReference type="ChEBI" id="CHEBI:47942"/>
    </cofactor>
</comment>